<keyword evidence="9" id="KW-1185">Reference proteome</keyword>
<keyword evidence="2 6" id="KW-0808">Transferase</keyword>
<evidence type="ECO:0000256" key="5">
    <source>
        <dbReference type="ARBA" id="ARBA00022840"/>
    </source>
</evidence>
<dbReference type="Gene3D" id="3.40.1190.20">
    <property type="match status" value="1"/>
</dbReference>
<evidence type="ECO:0000313" key="8">
    <source>
        <dbReference type="EMBL" id="EFQ23686.1"/>
    </source>
</evidence>
<name>E3CYQ8_9BACT</name>
<gene>
    <name evidence="8" type="ORF">Apau_1261</name>
</gene>
<dbReference type="InterPro" id="IPR017583">
    <property type="entry name" value="Tagatose/fructose_Pkinase"/>
</dbReference>
<dbReference type="RefSeq" id="WP_006300888.1">
    <property type="nucleotide sequence ID" value="NZ_CM001022.1"/>
</dbReference>
<dbReference type="OrthoDB" id="9801219at2"/>
<keyword evidence="4 8" id="KW-0418">Kinase</keyword>
<keyword evidence="5" id="KW-0067">ATP-binding</keyword>
<organism evidence="8 9">
    <name type="scientific">Aminomonas paucivorans DSM 12260</name>
    <dbReference type="NCBI Taxonomy" id="584708"/>
    <lineage>
        <taxon>Bacteria</taxon>
        <taxon>Thermotogati</taxon>
        <taxon>Synergistota</taxon>
        <taxon>Synergistia</taxon>
        <taxon>Synergistales</taxon>
        <taxon>Synergistaceae</taxon>
        <taxon>Aminomonas</taxon>
    </lineage>
</organism>
<dbReference type="InterPro" id="IPR011611">
    <property type="entry name" value="PfkB_dom"/>
</dbReference>
<dbReference type="InterPro" id="IPR029056">
    <property type="entry name" value="Ribokinase-like"/>
</dbReference>
<evidence type="ECO:0000256" key="6">
    <source>
        <dbReference type="PIRNR" id="PIRNR000535"/>
    </source>
</evidence>
<protein>
    <submittedName>
        <fullName evidence="8">1-phosphofructokinase</fullName>
    </submittedName>
</protein>
<dbReference type="EMBL" id="CM001022">
    <property type="protein sequence ID" value="EFQ23686.1"/>
    <property type="molecule type" value="Genomic_DNA"/>
</dbReference>
<evidence type="ECO:0000256" key="1">
    <source>
        <dbReference type="ARBA" id="ARBA00010688"/>
    </source>
</evidence>
<reference evidence="8 9" key="1">
    <citation type="journal article" date="2010" name="Stand. Genomic Sci.">
        <title>Non-contiguous finished genome sequence of Aminomonas paucivorans type strain (GLU-3).</title>
        <authorList>
            <person name="Pitluck S."/>
            <person name="Yasawong M."/>
            <person name="Held B."/>
            <person name="Lapidus A."/>
            <person name="Nolan M."/>
            <person name="Copeland A."/>
            <person name="Lucas S."/>
            <person name="Del Rio T.G."/>
            <person name="Tice H."/>
            <person name="Cheng J.F."/>
            <person name="Chertkov O."/>
            <person name="Goodwin L."/>
            <person name="Tapia R."/>
            <person name="Han C."/>
            <person name="Liolios K."/>
            <person name="Ivanova N."/>
            <person name="Mavromatis K."/>
            <person name="Ovchinnikova G."/>
            <person name="Pati A."/>
            <person name="Chen A."/>
            <person name="Palaniappan K."/>
            <person name="Land M."/>
            <person name="Hauser L."/>
            <person name="Chang Y.J."/>
            <person name="Jeffries C.D."/>
            <person name="Pukall R."/>
            <person name="Spring S."/>
            <person name="Rohde M."/>
            <person name="Sikorski J."/>
            <person name="Goker M."/>
            <person name="Woyke T."/>
            <person name="Bristow J."/>
            <person name="Eisen J.A."/>
            <person name="Markowitz V."/>
            <person name="Hugenholtz P."/>
            <person name="Kyrpides N.C."/>
            <person name="Klenk H.P."/>
        </authorList>
    </citation>
    <scope>NUCLEOTIDE SEQUENCE [LARGE SCALE GENOMIC DNA]</scope>
    <source>
        <strain evidence="8 9">DSM 12260</strain>
    </source>
</reference>
<dbReference type="GO" id="GO:0005524">
    <property type="term" value="F:ATP binding"/>
    <property type="evidence" value="ECO:0007669"/>
    <property type="project" value="UniProtKB-KW"/>
</dbReference>
<feature type="domain" description="Carbohydrate kinase PfkB" evidence="7">
    <location>
        <begin position="24"/>
        <end position="280"/>
    </location>
</feature>
<dbReference type="Pfam" id="PF00294">
    <property type="entry name" value="PfkB"/>
    <property type="match status" value="1"/>
</dbReference>
<keyword evidence="3" id="KW-0547">Nucleotide-binding</keyword>
<evidence type="ECO:0000256" key="2">
    <source>
        <dbReference type="ARBA" id="ARBA00022679"/>
    </source>
</evidence>
<dbReference type="eggNOG" id="COG1105">
    <property type="taxonomic scope" value="Bacteria"/>
</dbReference>
<dbReference type="NCBIfam" id="TIGR03168">
    <property type="entry name" value="1-PFK"/>
    <property type="match status" value="1"/>
</dbReference>
<evidence type="ECO:0000313" key="9">
    <source>
        <dbReference type="Proteomes" id="UP000005096"/>
    </source>
</evidence>
<accession>E3CYQ8</accession>
<dbReference type="PANTHER" id="PTHR46566">
    <property type="entry name" value="1-PHOSPHOFRUCTOKINASE-RELATED"/>
    <property type="match status" value="1"/>
</dbReference>
<dbReference type="PANTHER" id="PTHR46566:SF1">
    <property type="entry name" value="1-PHOSPHOFRUCTOKINASE"/>
    <property type="match status" value="1"/>
</dbReference>
<dbReference type="PIRSF" id="PIRSF000535">
    <property type="entry name" value="1PFK/6PFK/LacC"/>
    <property type="match status" value="1"/>
</dbReference>
<proteinExistence type="inferred from homology"/>
<dbReference type="SUPFAM" id="SSF53613">
    <property type="entry name" value="Ribokinase-like"/>
    <property type="match status" value="1"/>
</dbReference>
<evidence type="ECO:0000259" key="7">
    <source>
        <dbReference type="Pfam" id="PF00294"/>
    </source>
</evidence>
<evidence type="ECO:0000256" key="3">
    <source>
        <dbReference type="ARBA" id="ARBA00022741"/>
    </source>
</evidence>
<dbReference type="GO" id="GO:0008443">
    <property type="term" value="F:phosphofructokinase activity"/>
    <property type="evidence" value="ECO:0007669"/>
    <property type="project" value="TreeGrafter"/>
</dbReference>
<dbReference type="HOGENOM" id="CLU_050013_0_2_0"/>
<dbReference type="CDD" id="cd01164">
    <property type="entry name" value="FruK_PfkB_like"/>
    <property type="match status" value="1"/>
</dbReference>
<dbReference type="GO" id="GO:0005829">
    <property type="term" value="C:cytosol"/>
    <property type="evidence" value="ECO:0007669"/>
    <property type="project" value="TreeGrafter"/>
</dbReference>
<dbReference type="PaxDb" id="584708-Apau_1261"/>
<sequence>MIVTVTLNPAVDEEYLVPEFRPGSWFRATSVNRSAGGKGINVSILLRQMGCDSAALGFLAGYNGEYVRDALRRERITTNFVNVRGETRTNTYVVDEVGHVETGIAELGPYIPEEALSRFFRNYERILHRADGVVMGGSLPPGVPQDIFRELTLLARRHSKPVFIDASGSPLLMALEGGPTVAKIDHRFMSLVMGVPLSTLDNLVGIAQKVHAQGVPWMVASYRTYGDLFSTPEGVFIAEVERKGIVSLFGASDALLAGLVLGLGERMPAEDAIRFAMAAALEDAMHMEKGVRSRASVEQHLSKVKLDRVG</sequence>
<comment type="similarity">
    <text evidence="1">Belongs to the carbohydrate kinase PfkB family.</text>
</comment>
<dbReference type="AlphaFoldDB" id="E3CYQ8"/>
<dbReference type="STRING" id="584708.Apau_1261"/>
<dbReference type="Proteomes" id="UP000005096">
    <property type="component" value="Chromosome"/>
</dbReference>
<evidence type="ECO:0000256" key="4">
    <source>
        <dbReference type="ARBA" id="ARBA00022777"/>
    </source>
</evidence>